<accession>A0A1E1X4N8</accession>
<sequence>GRKMSKSLGNVLDPLHVIDGKSLQDMEAATNELYRQGYIGKDELHVALQSQRRTFPNGVTKCGSDALRLALLSYDVKASNVNFQMKDAIYWLHFCNKFWQATRFFLSAAGKLGESPHFTSLSEIRSDLSVVDLWLLSCLSRFVSTCNESLSSGALHHFAAAIQYFVVQQLCDVYLESAKSAVWENHTVELQRTCSVLWAALSTALRLMAPAAPFLCEEVYQRLSVLFKEEQPFASVCAASYPSSEQWCAWRAEDLEQRMQRALLIVSSLRSVRLSCGLKQPQAFVRMEDTNAEFVRHLAPTVCHLAKLREVTVVSGKWEPPAEVHWTQATVDSLADVYVETDREAVQAALQKRLQQLVTRLSSLERRQAHPRYKSQNSVAEQARHAEQIANMKMEIERLQGS</sequence>
<proteinExistence type="evidence at transcript level"/>
<dbReference type="GO" id="GO:0006438">
    <property type="term" value="P:valyl-tRNA aminoacylation"/>
    <property type="evidence" value="ECO:0007669"/>
    <property type="project" value="InterPro"/>
</dbReference>
<evidence type="ECO:0000259" key="10">
    <source>
        <dbReference type="Pfam" id="PF08264"/>
    </source>
</evidence>
<evidence type="ECO:0000256" key="3">
    <source>
        <dbReference type="ARBA" id="ARBA00022598"/>
    </source>
</evidence>
<dbReference type="InterPro" id="IPR009080">
    <property type="entry name" value="tRNAsynth_Ia_anticodon-bd"/>
</dbReference>
<dbReference type="Gene3D" id="1.10.730.10">
    <property type="entry name" value="Isoleucyl-tRNA Synthetase, Domain 1"/>
    <property type="match status" value="1"/>
</dbReference>
<dbReference type="InterPro" id="IPR033705">
    <property type="entry name" value="Anticodon_Ia_Val"/>
</dbReference>
<dbReference type="GO" id="GO:0005829">
    <property type="term" value="C:cytosol"/>
    <property type="evidence" value="ECO:0007669"/>
    <property type="project" value="TreeGrafter"/>
</dbReference>
<keyword evidence="6" id="KW-0648">Protein biosynthesis</keyword>
<evidence type="ECO:0000256" key="6">
    <source>
        <dbReference type="ARBA" id="ARBA00022917"/>
    </source>
</evidence>
<protein>
    <recommendedName>
        <fullName evidence="2">valine--tRNA ligase</fullName>
        <ecNumber evidence="2">6.1.1.9</ecNumber>
    </recommendedName>
    <alternativeName>
        <fullName evidence="8">Valyl-tRNA synthetase</fullName>
    </alternativeName>
</protein>
<dbReference type="Gene3D" id="3.40.50.620">
    <property type="entry name" value="HUPs"/>
    <property type="match status" value="1"/>
</dbReference>
<dbReference type="Pfam" id="PF00133">
    <property type="entry name" value="tRNA-synt_1"/>
    <property type="match status" value="1"/>
</dbReference>
<evidence type="ECO:0000256" key="4">
    <source>
        <dbReference type="ARBA" id="ARBA00022741"/>
    </source>
</evidence>
<organism evidence="11">
    <name type="scientific">Amblyomma aureolatum</name>
    <dbReference type="NCBI Taxonomy" id="187763"/>
    <lineage>
        <taxon>Eukaryota</taxon>
        <taxon>Metazoa</taxon>
        <taxon>Ecdysozoa</taxon>
        <taxon>Arthropoda</taxon>
        <taxon>Chelicerata</taxon>
        <taxon>Arachnida</taxon>
        <taxon>Acari</taxon>
        <taxon>Parasitiformes</taxon>
        <taxon>Ixodida</taxon>
        <taxon>Ixodoidea</taxon>
        <taxon>Ixodidae</taxon>
        <taxon>Amblyomminae</taxon>
        <taxon>Amblyomma</taxon>
    </lineage>
</organism>
<dbReference type="SUPFAM" id="SSF47323">
    <property type="entry name" value="Anticodon-binding domain of a subclass of class I aminoacyl-tRNA synthetases"/>
    <property type="match status" value="1"/>
</dbReference>
<evidence type="ECO:0000259" key="9">
    <source>
        <dbReference type="Pfam" id="PF00133"/>
    </source>
</evidence>
<dbReference type="PANTHER" id="PTHR11946:SF109">
    <property type="entry name" value="VALINE--TRNA LIGASE"/>
    <property type="match status" value="1"/>
</dbReference>
<dbReference type="PANTHER" id="PTHR11946">
    <property type="entry name" value="VALYL-TRNA SYNTHETASES"/>
    <property type="match status" value="1"/>
</dbReference>
<name>A0A1E1X4N8_9ACAR</name>
<keyword evidence="4" id="KW-0547">Nucleotide-binding</keyword>
<dbReference type="EMBL" id="GFAC01004964">
    <property type="protein sequence ID" value="JAT94224.1"/>
    <property type="molecule type" value="mRNA"/>
</dbReference>
<dbReference type="CDD" id="cd07962">
    <property type="entry name" value="Anticodon_Ia_Val"/>
    <property type="match status" value="1"/>
</dbReference>
<comment type="similarity">
    <text evidence="1">Belongs to the class-I aminoacyl-tRNA synthetase family.</text>
</comment>
<dbReference type="InterPro" id="IPR014729">
    <property type="entry name" value="Rossmann-like_a/b/a_fold"/>
</dbReference>
<evidence type="ECO:0000313" key="11">
    <source>
        <dbReference type="EMBL" id="JAT94224.1"/>
    </source>
</evidence>
<evidence type="ECO:0000256" key="8">
    <source>
        <dbReference type="ARBA" id="ARBA00029936"/>
    </source>
</evidence>
<evidence type="ECO:0000256" key="7">
    <source>
        <dbReference type="ARBA" id="ARBA00023146"/>
    </source>
</evidence>
<feature type="domain" description="Aminoacyl-tRNA synthetase class Ia" evidence="9">
    <location>
        <begin position="1"/>
        <end position="76"/>
    </location>
</feature>
<keyword evidence="3" id="KW-0436">Ligase</keyword>
<dbReference type="GO" id="GO:0004832">
    <property type="term" value="F:valine-tRNA ligase activity"/>
    <property type="evidence" value="ECO:0007669"/>
    <property type="project" value="UniProtKB-EC"/>
</dbReference>
<feature type="domain" description="Methionyl/Valyl/Leucyl/Isoleucyl-tRNA synthetase anticodon-binding" evidence="10">
    <location>
        <begin position="132"/>
        <end position="281"/>
    </location>
</feature>
<dbReference type="InterPro" id="IPR002300">
    <property type="entry name" value="aa-tRNA-synth_Ia"/>
</dbReference>
<evidence type="ECO:0000256" key="5">
    <source>
        <dbReference type="ARBA" id="ARBA00022840"/>
    </source>
</evidence>
<reference evidence="11" key="1">
    <citation type="journal article" date="2017" name="Front. Cell. Infect. Microbiol.">
        <title>The Distinct Transcriptional Response of the Midgut of Amblyomma sculptum and Amblyomma aureolatum Ticks to Rickettsia rickettsii Correlates to Their Differences in Susceptibility to Infection.</title>
        <authorList>
            <person name="Martins L.A."/>
            <person name="Galletti M.F.B.M."/>
            <person name="Ribeiro J.M."/>
            <person name="Fujita A."/>
            <person name="Costa F.B."/>
            <person name="Labruna M.B."/>
            <person name="Daffre S."/>
            <person name="Fogaca A.C."/>
        </authorList>
    </citation>
    <scope>NUCLEOTIDE SEQUENCE</scope>
</reference>
<dbReference type="Pfam" id="PF08264">
    <property type="entry name" value="Anticodon_1"/>
    <property type="match status" value="1"/>
</dbReference>
<dbReference type="AlphaFoldDB" id="A0A1E1X4N8"/>
<feature type="non-terminal residue" evidence="11">
    <location>
        <position position="1"/>
    </location>
</feature>
<evidence type="ECO:0000256" key="2">
    <source>
        <dbReference type="ARBA" id="ARBA00013169"/>
    </source>
</evidence>
<keyword evidence="5" id="KW-0067">ATP-binding</keyword>
<evidence type="ECO:0000256" key="1">
    <source>
        <dbReference type="ARBA" id="ARBA00005594"/>
    </source>
</evidence>
<dbReference type="SUPFAM" id="SSF52374">
    <property type="entry name" value="Nucleotidylyl transferase"/>
    <property type="match status" value="1"/>
</dbReference>
<keyword evidence="7 11" id="KW-0030">Aminoacyl-tRNA synthetase</keyword>
<dbReference type="InterPro" id="IPR002303">
    <property type="entry name" value="Valyl-tRNA_ligase"/>
</dbReference>
<dbReference type="InterPro" id="IPR013155">
    <property type="entry name" value="M/V/L/I-tRNA-synth_anticd-bd"/>
</dbReference>
<dbReference type="GO" id="GO:0005524">
    <property type="term" value="F:ATP binding"/>
    <property type="evidence" value="ECO:0007669"/>
    <property type="project" value="UniProtKB-KW"/>
</dbReference>
<dbReference type="EC" id="6.1.1.9" evidence="2"/>